<dbReference type="SUPFAM" id="SSF52980">
    <property type="entry name" value="Restriction endonuclease-like"/>
    <property type="match status" value="1"/>
</dbReference>
<keyword evidence="3 4" id="KW-0081">Bacteriolytic enzyme</keyword>
<dbReference type="HAMAP" id="MF_04111">
    <property type="entry name" value="ENDOLYSIN_T7"/>
    <property type="match status" value="1"/>
</dbReference>
<keyword evidence="4" id="KW-1035">Host cytoplasm</keyword>
<evidence type="ECO:0000256" key="1">
    <source>
        <dbReference type="ARBA" id="ARBA00007553"/>
    </source>
</evidence>
<comment type="cofactor">
    <cofactor evidence="4">
        <name>Zn(2+)</name>
        <dbReference type="ChEBI" id="CHEBI:29105"/>
    </cofactor>
    <text evidence="4">Zn(2+) is required for amidase activity.</text>
</comment>
<evidence type="ECO:0000256" key="2">
    <source>
        <dbReference type="ARBA" id="ARBA00022529"/>
    </source>
</evidence>
<dbReference type="GO" id="GO:0008833">
    <property type="term" value="F:deoxyribonuclease IV (phage-T4-induced) activity"/>
    <property type="evidence" value="ECO:0007669"/>
    <property type="project" value="InterPro"/>
</dbReference>
<dbReference type="GO" id="GO:0015074">
    <property type="term" value="P:DNA integration"/>
    <property type="evidence" value="ECO:0007669"/>
    <property type="project" value="InterPro"/>
</dbReference>
<gene>
    <name evidence="7" type="ORF">YpEc11_13</name>
</gene>
<feature type="binding site" evidence="4">
    <location>
        <position position="284"/>
    </location>
    <ligand>
        <name>Zn(2+)</name>
        <dbReference type="ChEBI" id="CHEBI:29105"/>
    </ligand>
</feature>
<dbReference type="GO" id="GO:0030430">
    <property type="term" value="C:host cell cytoplasm"/>
    <property type="evidence" value="ECO:0007669"/>
    <property type="project" value="UniProtKB-SubCell"/>
</dbReference>
<comment type="function">
    <text evidence="4">Plays an important role in the switch between viral transcription and genome replication. Once produced in sufficient amount, interacts with and inhibits the viral RNA polymerase that becomes unable to produce additional late transcripts. This lysozyme-polymerase complex in turn plays an active role in viral genome replication and packaging.</text>
</comment>
<protein>
    <recommendedName>
        <fullName evidence="4">Endolysin</fullName>
        <ecNumber evidence="4">3.5.1.28</ecNumber>
    </recommendedName>
    <alternativeName>
        <fullName evidence="4">N-acetylmuramoyl-L-alanine amidase</fullName>
    </alternativeName>
</protein>
<reference evidence="7" key="1">
    <citation type="submission" date="2023-04" db="EMBL/GenBank/DDBJ databases">
        <title>The Enterobacteriaceae - specific Podoviridae bacteriophages show lytic activity to Yersinia pestis: characterization and application potential.</title>
        <authorList>
            <person name="Suladze T."/>
            <person name="Gorge O."/>
            <person name="Kusradze I."/>
            <person name="Valade E."/>
            <person name="Jaiani E."/>
            <person name="Darsavelidze M."/>
            <person name="Elizbarashvili M."/>
            <person name="Janelidze N."/>
            <person name="Tediashvili M."/>
        </authorList>
    </citation>
    <scope>NUCLEOTIDE SEQUENCE</scope>
</reference>
<dbReference type="SMART" id="SM00701">
    <property type="entry name" value="PGRP"/>
    <property type="match status" value="1"/>
</dbReference>
<feature type="site" description="Essential for amidase activity and zinc hydrate coordination" evidence="4">
    <location>
        <position position="200"/>
    </location>
</feature>
<dbReference type="SMART" id="SM00644">
    <property type="entry name" value="Ami_2"/>
    <property type="match status" value="1"/>
</dbReference>
<dbReference type="Pfam" id="PF05367">
    <property type="entry name" value="Phage_endo_I"/>
    <property type="match status" value="1"/>
</dbReference>
<dbReference type="GO" id="GO:0008745">
    <property type="term" value="F:N-acetylmuramoyl-L-alanine amidase activity"/>
    <property type="evidence" value="ECO:0007669"/>
    <property type="project" value="UniProtKB-UniRule"/>
</dbReference>
<dbReference type="Proteomes" id="UP001182220">
    <property type="component" value="Segment"/>
</dbReference>
<dbReference type="EC" id="3.5.1.28" evidence="4"/>
<dbReference type="Gene3D" id="3.40.91.30">
    <property type="match status" value="1"/>
</dbReference>
<feature type="domain" description="N-acetylmuramoyl-L-alanine amidase" evidence="5">
    <location>
        <begin position="154"/>
        <end position="286"/>
    </location>
</feature>
<dbReference type="InterPro" id="IPR034689">
    <property type="entry name" value="Endolysin_T7_type"/>
</dbReference>
<dbReference type="GO" id="GO:0032897">
    <property type="term" value="P:negative regulation of viral transcription"/>
    <property type="evidence" value="ECO:0007669"/>
    <property type="project" value="InterPro"/>
</dbReference>
<dbReference type="PANTHER" id="PTHR11022:SF41">
    <property type="entry name" value="PEPTIDOGLYCAN-RECOGNITION PROTEIN LC-RELATED"/>
    <property type="match status" value="1"/>
</dbReference>
<keyword evidence="4" id="KW-0426">Late protein</keyword>
<keyword evidence="8" id="KW-1185">Reference proteome</keyword>
<dbReference type="Gene3D" id="3.40.80.10">
    <property type="entry name" value="Peptidoglycan recognition protein-like"/>
    <property type="match status" value="1"/>
</dbReference>
<keyword evidence="4" id="KW-1188">Viral release from host cell</keyword>
<dbReference type="InterPro" id="IPR015510">
    <property type="entry name" value="PGRP"/>
</dbReference>
<name>A0AA51VHB5_9CAUD</name>
<dbReference type="GO" id="GO:0008270">
    <property type="term" value="F:zinc ion binding"/>
    <property type="evidence" value="ECO:0007669"/>
    <property type="project" value="InterPro"/>
</dbReference>
<feature type="domain" description="Peptidoglycan recognition protein family" evidence="6">
    <location>
        <begin position="151"/>
        <end position="280"/>
    </location>
</feature>
<dbReference type="CDD" id="cd06583">
    <property type="entry name" value="PGRP"/>
    <property type="match status" value="1"/>
</dbReference>
<evidence type="ECO:0000259" key="5">
    <source>
        <dbReference type="SMART" id="SM00644"/>
    </source>
</evidence>
<dbReference type="Pfam" id="PF01510">
    <property type="entry name" value="Amidase_2"/>
    <property type="match status" value="1"/>
</dbReference>
<dbReference type="SUPFAM" id="SSF55846">
    <property type="entry name" value="N-acetylmuramoyl-L-alanine amidase-like"/>
    <property type="match status" value="1"/>
</dbReference>
<comment type="activity regulation">
    <text evidence="4">Binding to the viral RNA polymerase inhibits amidase activity.</text>
</comment>
<evidence type="ECO:0000256" key="4">
    <source>
        <dbReference type="HAMAP-Rule" id="MF_04111"/>
    </source>
</evidence>
<keyword evidence="4" id="KW-0479">Metal-binding</keyword>
<keyword evidence="2 4" id="KW-0929">Antimicrobial</keyword>
<feature type="binding site" evidence="4">
    <location>
        <position position="171"/>
    </location>
    <ligand>
        <name>Zn(2+)</name>
        <dbReference type="ChEBI" id="CHEBI:29105"/>
    </ligand>
</feature>
<sequence>MAGRYAAKGVKMVGAYRSGLEDKVSKQLESKGVSFDYERWRIPYVIPASNHLYTPDFLLPNGIFIETKGLWDSDDRKKHLFIREQHPELDVRLVFTSSRTKLYKGSPTSYAEWCEKHQILFADKLIPVDWLKEPKRIVPFDKFKERNNKEASSMAKVQFNQRTKTEAIFIHCSATKPSMDIGVREIRQWHKEQGWLDVGYHFVIRRDGTIEVGRPVEAVGSHVKDWNSKSVGVCLVGGVNDKNQFDANFTPAQMHSLKEKIADLLDLYPDATLKAHHDVAPKACPSFNLSRWLKTGELVTSDWG</sequence>
<dbReference type="InterPro" id="IPR011335">
    <property type="entry name" value="Restrct_endonuc-II-like"/>
</dbReference>
<dbReference type="EMBL" id="OQ828306">
    <property type="protein sequence ID" value="WMX18725.1"/>
    <property type="molecule type" value="Genomic_DNA"/>
</dbReference>
<dbReference type="GO" id="GO:0009253">
    <property type="term" value="P:peptidoglycan catabolic process"/>
    <property type="evidence" value="ECO:0007669"/>
    <property type="project" value="UniProtKB-UniRule"/>
</dbReference>
<evidence type="ECO:0000313" key="7">
    <source>
        <dbReference type="EMBL" id="WMX18725.1"/>
    </source>
</evidence>
<evidence type="ECO:0000259" key="6">
    <source>
        <dbReference type="SMART" id="SM00701"/>
    </source>
</evidence>
<dbReference type="InterPro" id="IPR002502">
    <property type="entry name" value="Amidase_domain"/>
</dbReference>
<dbReference type="InterPro" id="IPR006619">
    <property type="entry name" value="PGRP_domain_met/bac"/>
</dbReference>
<evidence type="ECO:0000313" key="8">
    <source>
        <dbReference type="Proteomes" id="UP001182220"/>
    </source>
</evidence>
<comment type="similarity">
    <text evidence="1 4">Belongs to the N-acetylmuramoyl-L-alanine amidase 2 family.</text>
</comment>
<dbReference type="GO" id="GO:0044659">
    <property type="term" value="P:viral release from host cell by cytolysis"/>
    <property type="evidence" value="ECO:0007669"/>
    <property type="project" value="UniProtKB-UniRule"/>
</dbReference>
<comment type="subunit">
    <text evidence="4">Interacts with the viral RNA polymerase.</text>
</comment>
<evidence type="ECO:0000256" key="3">
    <source>
        <dbReference type="ARBA" id="ARBA00022638"/>
    </source>
</evidence>
<keyword evidence="7" id="KW-0540">Nuclease</keyword>
<dbReference type="PANTHER" id="PTHR11022">
    <property type="entry name" value="PEPTIDOGLYCAN RECOGNITION PROTEIN"/>
    <property type="match status" value="1"/>
</dbReference>
<comment type="subcellular location">
    <subcellularLocation>
        <location evidence="4">Host cytoplasm</location>
    </subcellularLocation>
    <text evidence="4">The endolysin is cytoplasmic, but can reach the periplasmic space with the help of the holins which disrupt the host cell membrane.</text>
</comment>
<accession>A0AA51VHB5</accession>
<keyword evidence="4" id="KW-0862">Zinc</keyword>
<feature type="binding site" evidence="4">
    <location>
        <position position="276"/>
    </location>
    <ligand>
        <name>Zn(2+)</name>
        <dbReference type="ChEBI" id="CHEBI:29105"/>
    </ligand>
</feature>
<comment type="catalytic activity">
    <reaction evidence="4">
        <text>Hydrolyzes the link between N-acetylmuramoyl residues and L-amino acid residues in certain cell-wall glycopeptides.</text>
        <dbReference type="EC" id="3.5.1.28"/>
    </reaction>
</comment>
<dbReference type="InterPro" id="IPR036505">
    <property type="entry name" value="Amidase/PGRP_sf"/>
</dbReference>
<keyword evidence="4" id="KW-0204">Cytolysis</keyword>
<dbReference type="CDD" id="cd22324">
    <property type="entry name" value="Endonuclease_I"/>
    <property type="match status" value="1"/>
</dbReference>
<keyword evidence="4" id="KW-0378">Hydrolase</keyword>
<keyword evidence="4" id="KW-0578">Host cell lysis by virus</keyword>
<organism evidence="7 8">
    <name type="scientific">Yersinia phage vB_YpEc11</name>
    <dbReference type="NCBI Taxonomy" id="3056113"/>
    <lineage>
        <taxon>Viruses</taxon>
        <taxon>Duplodnaviria</taxon>
        <taxon>Heunggongvirae</taxon>
        <taxon>Uroviricota</taxon>
        <taxon>Caudoviricetes</taxon>
        <taxon>Autographivirales</taxon>
        <taxon>Autotranscriptaviridae</taxon>
        <taxon>Studiervirinae</taxon>
        <taxon>Helsettvirus</taxon>
        <taxon>Helsettvirus YpEc11</taxon>
    </lineage>
</organism>
<dbReference type="InterPro" id="IPR008029">
    <property type="entry name" value="Phage_T7_Gp3_endoDNaseI"/>
</dbReference>
<proteinExistence type="inferred from homology"/>
<comment type="function">
    <text evidence="4">Endolysin with amidase activity that degrades host peptidoglycans and participates with the holin and spanin proteins in the sequential events which lead to the programmed host cell lysis releasing the mature viral particles. Once the holin has permeabilized the host cell membrane, the endolysin can reach the periplasm and breaking down the peptidoglycan layer.</text>
</comment>
<dbReference type="GO" id="GO:0042742">
    <property type="term" value="P:defense response to bacterium"/>
    <property type="evidence" value="ECO:0007669"/>
    <property type="project" value="UniProtKB-KW"/>
</dbReference>
<keyword evidence="7" id="KW-0255">Endonuclease</keyword>